<gene>
    <name evidence="2" type="ORF">GA0116948_103166</name>
</gene>
<evidence type="ECO:0000313" key="3">
    <source>
        <dbReference type="Proteomes" id="UP000242818"/>
    </source>
</evidence>
<name>A0A1C4BMJ5_9BACT</name>
<evidence type="ECO:0000259" key="1">
    <source>
        <dbReference type="Pfam" id="PF22292"/>
    </source>
</evidence>
<sequence length="80" mass="8813">MSTEQPLSLEELEAFFNTVALPKELRLHKAILISDVPLFVKGHLAVLKSKGIGIGGFYEHLLQARELILQSQAMGNPEGE</sequence>
<protein>
    <recommendedName>
        <fullName evidence="1">DUF6965 domain-containing protein</fullName>
    </recommendedName>
</protein>
<dbReference type="EMBL" id="FMAR01000003">
    <property type="protein sequence ID" value="SCC07964.1"/>
    <property type="molecule type" value="Genomic_DNA"/>
</dbReference>
<organism evidence="2 3">
    <name type="scientific">Chitinophaga costaii</name>
    <dbReference type="NCBI Taxonomy" id="1335309"/>
    <lineage>
        <taxon>Bacteria</taxon>
        <taxon>Pseudomonadati</taxon>
        <taxon>Bacteroidota</taxon>
        <taxon>Chitinophagia</taxon>
        <taxon>Chitinophagales</taxon>
        <taxon>Chitinophagaceae</taxon>
        <taxon>Chitinophaga</taxon>
    </lineage>
</organism>
<dbReference type="OrthoDB" id="9909669at2"/>
<dbReference type="InterPro" id="IPR054238">
    <property type="entry name" value="DUF6965"/>
</dbReference>
<evidence type="ECO:0000313" key="2">
    <source>
        <dbReference type="EMBL" id="SCC07964.1"/>
    </source>
</evidence>
<dbReference type="Proteomes" id="UP000242818">
    <property type="component" value="Unassembled WGS sequence"/>
</dbReference>
<reference evidence="2 3" key="1">
    <citation type="submission" date="2016-08" db="EMBL/GenBank/DDBJ databases">
        <authorList>
            <person name="Seilhamer J.J."/>
        </authorList>
    </citation>
    <scope>NUCLEOTIDE SEQUENCE [LARGE SCALE GENOMIC DNA]</scope>
    <source>
        <strain evidence="2 3">A37T2</strain>
    </source>
</reference>
<keyword evidence="3" id="KW-1185">Reference proteome</keyword>
<proteinExistence type="predicted"/>
<accession>A0A1C4BMJ5</accession>
<dbReference type="RefSeq" id="WP_089710080.1">
    <property type="nucleotide sequence ID" value="NZ_FMAR01000003.1"/>
</dbReference>
<dbReference type="Pfam" id="PF22292">
    <property type="entry name" value="DUF6965"/>
    <property type="match status" value="1"/>
</dbReference>
<dbReference type="AlphaFoldDB" id="A0A1C4BMJ5"/>
<feature type="domain" description="DUF6965" evidence="1">
    <location>
        <begin position="8"/>
        <end position="69"/>
    </location>
</feature>